<name>A0A1I8JRP3_9PLAT</name>
<protein>
    <submittedName>
        <fullName evidence="3">Protein kinase domain-containing protein</fullName>
    </submittedName>
</protein>
<feature type="compositionally biased region" description="Basic residues" evidence="1">
    <location>
        <begin position="695"/>
        <end position="710"/>
    </location>
</feature>
<feature type="region of interest" description="Disordered" evidence="1">
    <location>
        <begin position="233"/>
        <end position="266"/>
    </location>
</feature>
<feature type="region of interest" description="Disordered" evidence="1">
    <location>
        <begin position="1"/>
        <end position="51"/>
    </location>
</feature>
<feature type="compositionally biased region" description="Low complexity" evidence="1">
    <location>
        <begin position="872"/>
        <end position="883"/>
    </location>
</feature>
<dbReference type="Proteomes" id="UP000095280">
    <property type="component" value="Unplaced"/>
</dbReference>
<organism evidence="2 3">
    <name type="scientific">Macrostomum lignano</name>
    <dbReference type="NCBI Taxonomy" id="282301"/>
    <lineage>
        <taxon>Eukaryota</taxon>
        <taxon>Metazoa</taxon>
        <taxon>Spiralia</taxon>
        <taxon>Lophotrochozoa</taxon>
        <taxon>Platyhelminthes</taxon>
        <taxon>Rhabditophora</taxon>
        <taxon>Macrostomorpha</taxon>
        <taxon>Macrostomida</taxon>
        <taxon>Macrostomidae</taxon>
        <taxon>Macrostomum</taxon>
    </lineage>
</organism>
<dbReference type="WBParaSite" id="snap_masked-unitig_41501-processed-gene-0.0-mRNA-1">
    <property type="protein sequence ID" value="snap_masked-unitig_41501-processed-gene-0.0-mRNA-1"/>
    <property type="gene ID" value="snap_masked-unitig_41501-processed-gene-0.0"/>
</dbReference>
<feature type="region of interest" description="Disordered" evidence="1">
    <location>
        <begin position="666"/>
        <end position="740"/>
    </location>
</feature>
<evidence type="ECO:0000256" key="1">
    <source>
        <dbReference type="SAM" id="MobiDB-lite"/>
    </source>
</evidence>
<evidence type="ECO:0000313" key="2">
    <source>
        <dbReference type="Proteomes" id="UP000095280"/>
    </source>
</evidence>
<accession>A0A1I8JRP3</accession>
<reference evidence="3" key="1">
    <citation type="submission" date="2016-11" db="UniProtKB">
        <authorList>
            <consortium name="WormBaseParasite"/>
        </authorList>
    </citation>
    <scope>IDENTIFICATION</scope>
</reference>
<feature type="region of interest" description="Disordered" evidence="1">
    <location>
        <begin position="513"/>
        <end position="560"/>
    </location>
</feature>
<evidence type="ECO:0000313" key="3">
    <source>
        <dbReference type="WBParaSite" id="snap_masked-unitig_41501-processed-gene-0.0-mRNA-1"/>
    </source>
</evidence>
<sequence length="947" mass="101849">QSELLGQPPRSGSLLGQRSARFAGPASHRSSSCWGQPPRSPVAGQPPRSQLLASLPRLPIAGQPARSPVAGPASADLPVAGAGSRRVSVAGPASQILSCWASPPRECQLLAASQIPSCWGKTAKSSPSCAARAEQGAPFKLWHDLRGRQCYLPASPRRPRCPLAPPAISGRGRLNGLAMRAFSWPGRVAFAGRPGRPAGAASSPHQDGCGCRPWCPRSLAETGCPSRLLTRADGRERTSAAGQTALPPWSSGRPNRRPIRQLRDSRGCPARQAVLATLRAVQPFPPHRKALIHMSKSSSDSALRRQQSVGHHRRGCGLAVCGFGGVGQGGRHQADGSRLAPSDEGFWIASAGSLSAAGGAAGASKALPRRLQPVWLLAKHHRWRVFLRVELAQTVWRRDVGSKSGKPGSANWATLVLPQLQHVAANSTTRTADSEKQLSDSFIWPSRCAVLFEKAGQLNLAAKFCFIGQSWQAAKRRNLVHSRCNTLYSHTAPTNESSRAGAARWRSCHSLATRTPGPSPDRGLHHDVPPVTTPGMPRSHSHAEHNSATQGSIGGVVGASRSRNATPLVRQCRYSGRLTWARVGPLDQPHLVVPSSNTFAIMSRSRNFKSPSCSIGAVCWQNSGSVTNRISIGQQSGHVIHGLLSHKRVAVELQKQFGPLLHAGPSVQTQKQLQHRPAVQAGTGPHPQPPDRPPARRRRTPRRASSHRRAAATQTKTPGVHKGAQNERSALAPEKTADVAPAKPAAIVAGAPVGQRGREAGAGAVWRELRDAYRERSCAPLLHQRETDLRRAPVVSREAFGKSPAERLETRQQFAKEMLQGKSPNWPGKLVVRCPQQHSNVTEQPLSAAAASKSCSSFEEAADSASRRRARPTVPGVPFGVVTQRQTPSAGQPPTRAERDSFWRVGESRRSLLRGEKRIGELRLKRPTEGEWRGGYKTNIVRSGWHS</sequence>
<keyword evidence="2" id="KW-1185">Reference proteome</keyword>
<feature type="region of interest" description="Disordered" evidence="1">
    <location>
        <begin position="862"/>
        <end position="901"/>
    </location>
</feature>
<proteinExistence type="predicted"/>
<dbReference type="AlphaFoldDB" id="A0A1I8JRP3"/>